<evidence type="ECO:0008006" key="3">
    <source>
        <dbReference type="Google" id="ProtNLM"/>
    </source>
</evidence>
<evidence type="ECO:0000313" key="1">
    <source>
        <dbReference type="EMBL" id="SNC76969.1"/>
    </source>
</evidence>
<accession>A0A212UFD7</accession>
<evidence type="ECO:0000313" key="2">
    <source>
        <dbReference type="Proteomes" id="UP000198131"/>
    </source>
</evidence>
<dbReference type="Proteomes" id="UP000198131">
    <property type="component" value="Unassembled WGS sequence"/>
</dbReference>
<reference evidence="2" key="1">
    <citation type="submission" date="2017-06" db="EMBL/GenBank/DDBJ databases">
        <authorList>
            <person name="Varghese N."/>
            <person name="Submissions S."/>
        </authorList>
    </citation>
    <scope>NUCLEOTIDE SEQUENCE [LARGE SCALE GENOMIC DNA]</scope>
    <source>
        <strain evidence="2">DSM 11116</strain>
    </source>
</reference>
<dbReference type="AlphaFoldDB" id="A0A212UFD7"/>
<gene>
    <name evidence="1" type="ORF">SAMN06265337_3653</name>
</gene>
<organism evidence="1 2">
    <name type="scientific">Hymenobacter gelipurpurascens</name>
    <dbReference type="NCBI Taxonomy" id="89968"/>
    <lineage>
        <taxon>Bacteria</taxon>
        <taxon>Pseudomonadati</taxon>
        <taxon>Bacteroidota</taxon>
        <taxon>Cytophagia</taxon>
        <taxon>Cytophagales</taxon>
        <taxon>Hymenobacteraceae</taxon>
        <taxon>Hymenobacter</taxon>
    </lineage>
</organism>
<dbReference type="OrthoDB" id="883558at2"/>
<proteinExistence type="predicted"/>
<protein>
    <recommendedName>
        <fullName evidence="3">SpoIIAA-like</fullName>
    </recommendedName>
</protein>
<sequence length="135" mass="15128">MTLFLAPEASLTYNATSQTLHLNYDATDLSVSFGQAYQRALEEMLEHNVGKLLLDLKRNAPSTDDETEQILQPLVNALPALQNRPLYIAAVVSEGQYQHQISNYTANCAVALTPPHIEFNYFTSRRDANAWLSEN</sequence>
<name>A0A212UFD7_9BACT</name>
<keyword evidence="2" id="KW-1185">Reference proteome</keyword>
<dbReference type="RefSeq" id="WP_088844955.1">
    <property type="nucleotide sequence ID" value="NZ_FYEW01000002.1"/>
</dbReference>
<dbReference type="EMBL" id="FYEW01000002">
    <property type="protein sequence ID" value="SNC76969.1"/>
    <property type="molecule type" value="Genomic_DNA"/>
</dbReference>